<accession>A0A916E9X4</accession>
<sequence length="100" mass="11952">MKMNLYFTPENFKEFLINIKDKLNLEVLNFKRCELFDNDHLNMLINYNNGNLKRLKINASIKVDYDVLSKANQFLKIENPKLENISLDINQIREMMPIED</sequence>
<name>A0A916E9X4_9GLOM</name>
<dbReference type="OrthoDB" id="2351246at2759"/>
<comment type="caution">
    <text evidence="1">The sequence shown here is derived from an EMBL/GenBank/DDBJ whole genome shotgun (WGS) entry which is preliminary data.</text>
</comment>
<dbReference type="AlphaFoldDB" id="A0A916E9X4"/>
<evidence type="ECO:0000313" key="2">
    <source>
        <dbReference type="Proteomes" id="UP000684084"/>
    </source>
</evidence>
<gene>
    <name evidence="1" type="ORF">CHRIB12_LOCUS14292</name>
</gene>
<dbReference type="Proteomes" id="UP000684084">
    <property type="component" value="Unassembled WGS sequence"/>
</dbReference>
<reference evidence="1" key="1">
    <citation type="submission" date="2020-05" db="EMBL/GenBank/DDBJ databases">
        <authorList>
            <person name="Rincon C."/>
            <person name="Sanders R I."/>
            <person name="Robbins C."/>
            <person name="Chaturvedi A."/>
        </authorList>
    </citation>
    <scope>NUCLEOTIDE SEQUENCE</scope>
    <source>
        <strain evidence="1">CHB12</strain>
    </source>
</reference>
<proteinExistence type="predicted"/>
<organism evidence="1 2">
    <name type="scientific">Rhizophagus irregularis</name>
    <dbReference type="NCBI Taxonomy" id="588596"/>
    <lineage>
        <taxon>Eukaryota</taxon>
        <taxon>Fungi</taxon>
        <taxon>Fungi incertae sedis</taxon>
        <taxon>Mucoromycota</taxon>
        <taxon>Glomeromycotina</taxon>
        <taxon>Glomeromycetes</taxon>
        <taxon>Glomerales</taxon>
        <taxon>Glomeraceae</taxon>
        <taxon>Rhizophagus</taxon>
    </lineage>
</organism>
<dbReference type="EMBL" id="CAGKOT010000032">
    <property type="protein sequence ID" value="CAB5374011.1"/>
    <property type="molecule type" value="Genomic_DNA"/>
</dbReference>
<protein>
    <submittedName>
        <fullName evidence="1">Uncharacterized protein</fullName>
    </submittedName>
</protein>
<evidence type="ECO:0000313" key="1">
    <source>
        <dbReference type="EMBL" id="CAB5374011.1"/>
    </source>
</evidence>
<dbReference type="VEuPathDB" id="FungiDB:RhiirFUN_015181"/>